<comment type="caution">
    <text evidence="1">The sequence shown here is derived from an EMBL/GenBank/DDBJ whole genome shotgun (WGS) entry which is preliminary data.</text>
</comment>
<reference evidence="1" key="2">
    <citation type="submission" date="2020-09" db="EMBL/GenBank/DDBJ databases">
        <authorList>
            <person name="Sun Q."/>
            <person name="Zhou Y."/>
        </authorList>
    </citation>
    <scope>NUCLEOTIDE SEQUENCE</scope>
    <source>
        <strain evidence="1">CGMCC 1.15454</strain>
    </source>
</reference>
<dbReference type="AlphaFoldDB" id="A0A9W5X718"/>
<protein>
    <submittedName>
        <fullName evidence="1">Uncharacterized protein</fullName>
    </submittedName>
</protein>
<organism evidence="1 2">
    <name type="scientific">Lentibacillus populi</name>
    <dbReference type="NCBI Taxonomy" id="1827502"/>
    <lineage>
        <taxon>Bacteria</taxon>
        <taxon>Bacillati</taxon>
        <taxon>Bacillota</taxon>
        <taxon>Bacilli</taxon>
        <taxon>Bacillales</taxon>
        <taxon>Bacillaceae</taxon>
        <taxon>Lentibacillus</taxon>
    </lineage>
</organism>
<dbReference type="Proteomes" id="UP000621492">
    <property type="component" value="Unassembled WGS sequence"/>
</dbReference>
<reference evidence="1" key="1">
    <citation type="journal article" date="2014" name="Int. J. Syst. Evol. Microbiol.">
        <title>Complete genome sequence of Corynebacterium casei LMG S-19264T (=DSM 44701T), isolated from a smear-ripened cheese.</title>
        <authorList>
            <consortium name="US DOE Joint Genome Institute (JGI-PGF)"/>
            <person name="Walter F."/>
            <person name="Albersmeier A."/>
            <person name="Kalinowski J."/>
            <person name="Ruckert C."/>
        </authorList>
    </citation>
    <scope>NUCLEOTIDE SEQUENCE</scope>
    <source>
        <strain evidence="1">CGMCC 1.15454</strain>
    </source>
</reference>
<accession>A0A9W5X718</accession>
<gene>
    <name evidence="1" type="ORF">GCM10011409_38700</name>
</gene>
<keyword evidence="2" id="KW-1185">Reference proteome</keyword>
<sequence>MPKLNRCENSAQLTTKLTESWLEAGFKRGNKGKSYGLSASIDHIEMVTVEILLSMTVPPTITVGLGINATMLAFRYTLGATMTGGSVSGVGCGDDGCTVTGNVQIFHIPEQSQLS</sequence>
<proteinExistence type="predicted"/>
<dbReference type="EMBL" id="BMJD01000046">
    <property type="protein sequence ID" value="GGB57482.1"/>
    <property type="molecule type" value="Genomic_DNA"/>
</dbReference>
<evidence type="ECO:0000313" key="2">
    <source>
        <dbReference type="Proteomes" id="UP000621492"/>
    </source>
</evidence>
<evidence type="ECO:0000313" key="1">
    <source>
        <dbReference type="EMBL" id="GGB57482.1"/>
    </source>
</evidence>
<name>A0A9W5X718_9BACI</name>